<dbReference type="Proteomes" id="UP001642464">
    <property type="component" value="Unassembled WGS sequence"/>
</dbReference>
<feature type="non-terminal residue" evidence="2">
    <location>
        <position position="1"/>
    </location>
</feature>
<organism evidence="2 3">
    <name type="scientific">Durusdinium trenchii</name>
    <dbReference type="NCBI Taxonomy" id="1381693"/>
    <lineage>
        <taxon>Eukaryota</taxon>
        <taxon>Sar</taxon>
        <taxon>Alveolata</taxon>
        <taxon>Dinophyceae</taxon>
        <taxon>Suessiales</taxon>
        <taxon>Symbiodiniaceae</taxon>
        <taxon>Durusdinium</taxon>
    </lineage>
</organism>
<gene>
    <name evidence="2" type="ORF">SCF082_LOCUS10236</name>
</gene>
<evidence type="ECO:0000313" key="2">
    <source>
        <dbReference type="EMBL" id="CAK9009290.1"/>
    </source>
</evidence>
<accession>A0ABP0J4N0</accession>
<comment type="caution">
    <text evidence="2">The sequence shown here is derived from an EMBL/GenBank/DDBJ whole genome shotgun (WGS) entry which is preliminary data.</text>
</comment>
<sequence length="472" mass="54805">NRSEQSKSAIEAKCSPEVRRAFRALPLERCGCATIQAVWAACDTFWEFDAAHTGAITREGYINLMRDCASVNTLRMLRRARLELRFRRSAAPVMLEDFLLMIWPKATPEDRRKMMRWAELREVLSSRDPEMPSDATNGDKLDWAAKLGLGPLSRGEAPPGLTGEVPRNAREVQAQKKQAEEMAELRRRIDQKQADVVATPPAKPEEEDVDASGFLNPNAKTNAKKKATPKSVLELRMHTKPTVVVTSRPDEPERIEEEPEKDLKAERRAKQKAATRFQDVEEDYSDASLDRRRRKRRGRVAYDDEDSEQRHFRSRSRRYSEDRLGRRRERSRSFDGFYDDDDSSEVRRRKKREEKRKREEWRKEWKKKKELEKRIGQAGFNSSEEESENDLERRAESNERSPVRKTKTAIGVPEAQVDHVGGVQRRYVGQLRDTELDERLRRAEERYANSGRKLLTEAEAIALLQGGSKRRR</sequence>
<keyword evidence="3" id="KW-1185">Reference proteome</keyword>
<dbReference type="EMBL" id="CAXAMM010005958">
    <property type="protein sequence ID" value="CAK9009290.1"/>
    <property type="molecule type" value="Genomic_DNA"/>
</dbReference>
<protein>
    <recommendedName>
        <fullName evidence="4">EF-hand domain-containing protein</fullName>
    </recommendedName>
</protein>
<evidence type="ECO:0000256" key="1">
    <source>
        <dbReference type="SAM" id="MobiDB-lite"/>
    </source>
</evidence>
<evidence type="ECO:0000313" key="3">
    <source>
        <dbReference type="Proteomes" id="UP001642464"/>
    </source>
</evidence>
<feature type="compositionally biased region" description="Basic and acidic residues" evidence="1">
    <location>
        <begin position="356"/>
        <end position="375"/>
    </location>
</feature>
<reference evidence="2 3" key="1">
    <citation type="submission" date="2024-02" db="EMBL/GenBank/DDBJ databases">
        <authorList>
            <person name="Chen Y."/>
            <person name="Shah S."/>
            <person name="Dougan E. K."/>
            <person name="Thang M."/>
            <person name="Chan C."/>
        </authorList>
    </citation>
    <scope>NUCLEOTIDE SEQUENCE [LARGE SCALE GENOMIC DNA]</scope>
</reference>
<feature type="region of interest" description="Disordered" evidence="1">
    <location>
        <begin position="196"/>
        <end position="413"/>
    </location>
</feature>
<proteinExistence type="predicted"/>
<feature type="compositionally biased region" description="Basic and acidic residues" evidence="1">
    <location>
        <begin position="390"/>
        <end position="402"/>
    </location>
</feature>
<name>A0ABP0J4N0_9DINO</name>
<evidence type="ECO:0008006" key="4">
    <source>
        <dbReference type="Google" id="ProtNLM"/>
    </source>
</evidence>